<dbReference type="Proteomes" id="UP000887580">
    <property type="component" value="Unplaced"/>
</dbReference>
<protein>
    <submittedName>
        <fullName evidence="2">EGF-like domain-containing protein</fullName>
    </submittedName>
</protein>
<reference evidence="2" key="1">
    <citation type="submission" date="2022-11" db="UniProtKB">
        <authorList>
            <consortium name="WormBaseParasite"/>
        </authorList>
    </citation>
    <scope>IDENTIFICATION</scope>
</reference>
<sequence>MTLILFKFLFIFACFSSIYSSQITYTIEVHTIKTDEPYKALFLEEDDDLLITCGQEDIQLTDLKAFNKSAGNDATVIRLLNNPLKLTFRSIFHNGNVIVCGGKSEKTGEHMTGVVRLLTVLNKPFYKTWLSCQDEDYCQNHGQCYLDPENHSTKICVCSSYFGGIKCQNMIAGMHPSYIVVPPKVTDANTITFIFIIVLMGLGLVIIACLAFYYRRNHKQEEKLRRNNICSKCNKRKCDKTEVEIQMTDMNSKTNNHKEYNSLPQNGP</sequence>
<evidence type="ECO:0000313" key="1">
    <source>
        <dbReference type="Proteomes" id="UP000887580"/>
    </source>
</evidence>
<name>A0AC35G5D3_9BILA</name>
<proteinExistence type="predicted"/>
<accession>A0AC35G5D3</accession>
<dbReference type="WBParaSite" id="PS1159_v2.g24188.t2">
    <property type="protein sequence ID" value="PS1159_v2.g24188.t2"/>
    <property type="gene ID" value="PS1159_v2.g24188"/>
</dbReference>
<evidence type="ECO:0000313" key="2">
    <source>
        <dbReference type="WBParaSite" id="PS1159_v2.g24188.t2"/>
    </source>
</evidence>
<organism evidence="1 2">
    <name type="scientific">Panagrolaimus sp. PS1159</name>
    <dbReference type="NCBI Taxonomy" id="55785"/>
    <lineage>
        <taxon>Eukaryota</taxon>
        <taxon>Metazoa</taxon>
        <taxon>Ecdysozoa</taxon>
        <taxon>Nematoda</taxon>
        <taxon>Chromadorea</taxon>
        <taxon>Rhabditida</taxon>
        <taxon>Tylenchina</taxon>
        <taxon>Panagrolaimomorpha</taxon>
        <taxon>Panagrolaimoidea</taxon>
        <taxon>Panagrolaimidae</taxon>
        <taxon>Panagrolaimus</taxon>
    </lineage>
</organism>